<proteinExistence type="evidence at transcript level"/>
<dbReference type="AlphaFoldDB" id="B6TNW7"/>
<name>B6TNW7_MAIZE</name>
<evidence type="ECO:0000313" key="1">
    <source>
        <dbReference type="EMBL" id="ACG38800.1"/>
    </source>
</evidence>
<sequence>MGTFPGGRGLFVGVSLPNRSVIRTLGFCWPRWRWLGGQW</sequence>
<organism evidence="1">
    <name type="scientific">Zea mays</name>
    <name type="common">Maize</name>
    <dbReference type="NCBI Taxonomy" id="4577"/>
    <lineage>
        <taxon>Eukaryota</taxon>
        <taxon>Viridiplantae</taxon>
        <taxon>Streptophyta</taxon>
        <taxon>Embryophyta</taxon>
        <taxon>Tracheophyta</taxon>
        <taxon>Spermatophyta</taxon>
        <taxon>Magnoliopsida</taxon>
        <taxon>Liliopsida</taxon>
        <taxon>Poales</taxon>
        <taxon>Poaceae</taxon>
        <taxon>PACMAD clade</taxon>
        <taxon>Panicoideae</taxon>
        <taxon>Andropogonodae</taxon>
        <taxon>Andropogoneae</taxon>
        <taxon>Tripsacinae</taxon>
        <taxon>Zea</taxon>
    </lineage>
</organism>
<reference evidence="1" key="1">
    <citation type="journal article" date="2009" name="Plant Mol. Biol.">
        <title>Insights into corn genes derived from large-scale cDNA sequencing.</title>
        <authorList>
            <person name="Alexandrov N.N."/>
            <person name="Brover V.V."/>
            <person name="Freidin S."/>
            <person name="Troukhan M.E."/>
            <person name="Tatarinova T.V."/>
            <person name="Zhang H."/>
            <person name="Swaller T.J."/>
            <person name="Lu Y.P."/>
            <person name="Bouck J."/>
            <person name="Flavell R.B."/>
            <person name="Feldmann K.A."/>
        </authorList>
    </citation>
    <scope>NUCLEOTIDE SEQUENCE</scope>
</reference>
<protein>
    <submittedName>
        <fullName evidence="1">Uncharacterized protein</fullName>
    </submittedName>
</protein>
<dbReference type="EMBL" id="EU966682">
    <property type="protein sequence ID" value="ACG38800.1"/>
    <property type="molecule type" value="mRNA"/>
</dbReference>
<accession>B6TNW7</accession>